<keyword evidence="3 8" id="KW-0349">Heme</keyword>
<keyword evidence="6 8" id="KW-0408">Iron</keyword>
<evidence type="ECO:0000313" key="10">
    <source>
        <dbReference type="EMBL" id="QIS15495.1"/>
    </source>
</evidence>
<dbReference type="AlphaFoldDB" id="A0A6G9YQB8"/>
<dbReference type="FunFam" id="1.10.630.10:FF:000018">
    <property type="entry name" value="Cytochrome P450 monooxygenase"/>
    <property type="match status" value="1"/>
</dbReference>
<dbReference type="PRINTS" id="PR00359">
    <property type="entry name" value="BP450"/>
</dbReference>
<dbReference type="Gene3D" id="1.10.630.10">
    <property type="entry name" value="Cytochrome P450"/>
    <property type="match status" value="1"/>
</dbReference>
<organism evidence="10 11">
    <name type="scientific">Nocardia arthritidis</name>
    <dbReference type="NCBI Taxonomy" id="228602"/>
    <lineage>
        <taxon>Bacteria</taxon>
        <taxon>Bacillati</taxon>
        <taxon>Actinomycetota</taxon>
        <taxon>Actinomycetes</taxon>
        <taxon>Mycobacteriales</taxon>
        <taxon>Nocardiaceae</taxon>
        <taxon>Nocardia</taxon>
    </lineage>
</organism>
<accession>A0A6G9YQB8</accession>
<name>A0A6G9YQB8_9NOCA</name>
<dbReference type="InterPro" id="IPR036396">
    <property type="entry name" value="Cyt_P450_sf"/>
</dbReference>
<keyword evidence="11" id="KW-1185">Reference proteome</keyword>
<evidence type="ECO:0000256" key="9">
    <source>
        <dbReference type="SAM" id="MobiDB-lite"/>
    </source>
</evidence>
<dbReference type="GO" id="GO:0005506">
    <property type="term" value="F:iron ion binding"/>
    <property type="evidence" value="ECO:0007669"/>
    <property type="project" value="InterPro"/>
</dbReference>
<evidence type="ECO:0000256" key="3">
    <source>
        <dbReference type="ARBA" id="ARBA00022617"/>
    </source>
</evidence>
<keyword evidence="4 8" id="KW-0479">Metal-binding</keyword>
<evidence type="ECO:0000256" key="7">
    <source>
        <dbReference type="ARBA" id="ARBA00023033"/>
    </source>
</evidence>
<dbReference type="InterPro" id="IPR001128">
    <property type="entry name" value="Cyt_P450"/>
</dbReference>
<dbReference type="PROSITE" id="PS00086">
    <property type="entry name" value="CYTOCHROME_P450"/>
    <property type="match status" value="1"/>
</dbReference>
<dbReference type="SUPFAM" id="SSF48264">
    <property type="entry name" value="Cytochrome P450"/>
    <property type="match status" value="1"/>
</dbReference>
<comment type="cofactor">
    <cofactor evidence="1">
        <name>heme</name>
        <dbReference type="ChEBI" id="CHEBI:30413"/>
    </cofactor>
</comment>
<evidence type="ECO:0000256" key="8">
    <source>
        <dbReference type="RuleBase" id="RU000461"/>
    </source>
</evidence>
<dbReference type="PANTHER" id="PTHR46696">
    <property type="entry name" value="P450, PUTATIVE (EUROFUNG)-RELATED"/>
    <property type="match status" value="1"/>
</dbReference>
<sequence>MQRSVLDIPNIREGPAMTHSIPDSEPVLEALPTARPAGRPFDPPAELAAIRARDPLTPMIFPDGHRGWLATGHAEVRAVLAHPHFSVRYEIGHYPLADAGTMPPALPGDLLGIDAPQHTRFRKLLAGKFTVRRMRQLTDYLGELTTTHLDAMERAGGPVDLVEAFANPIPALVICEMLGVPGAERGTFRKLVESANSLDVSAEDRMAGFAQGQAYIRELVLAKRAAPADDLLSDLTSSDLTDDELAGVGTLLLGAGLDTTANMLALGTFALLTYPDQLAALRADPDLADPAIEELMRYLTIAHTGSRTALADVEISGRRIAAGQTVALSIQAANRDPNKFDDPDMLDIRRNAVGHIGFGHGAHQCLGQQLARVEMRVALPALLTRFPGLRLAVAPEEVPLRDDMDVYGVYRLPVTW</sequence>
<evidence type="ECO:0000256" key="5">
    <source>
        <dbReference type="ARBA" id="ARBA00023002"/>
    </source>
</evidence>
<evidence type="ECO:0000256" key="1">
    <source>
        <dbReference type="ARBA" id="ARBA00001971"/>
    </source>
</evidence>
<gene>
    <name evidence="10" type="ORF">F5544_38365</name>
</gene>
<proteinExistence type="inferred from homology"/>
<keyword evidence="5 8" id="KW-0560">Oxidoreductase</keyword>
<dbReference type="KEGG" id="nah:F5544_38365"/>
<feature type="region of interest" description="Disordered" evidence="9">
    <location>
        <begin position="1"/>
        <end position="25"/>
    </location>
</feature>
<keyword evidence="7 8" id="KW-0503">Monooxygenase</keyword>
<dbReference type="Pfam" id="PF00067">
    <property type="entry name" value="p450"/>
    <property type="match status" value="1"/>
</dbReference>
<evidence type="ECO:0000256" key="6">
    <source>
        <dbReference type="ARBA" id="ARBA00023004"/>
    </source>
</evidence>
<reference evidence="10 11" key="1">
    <citation type="journal article" date="2019" name="ACS Chem. Biol.">
        <title>Identification and Mobilization of a Cryptic Antibiotic Biosynthesis Gene Locus from a Human-Pathogenic Nocardia Isolate.</title>
        <authorList>
            <person name="Herisse M."/>
            <person name="Ishida K."/>
            <person name="Porter J.L."/>
            <person name="Howden B."/>
            <person name="Hertweck C."/>
            <person name="Stinear T.P."/>
            <person name="Pidot S.J."/>
        </authorList>
    </citation>
    <scope>NUCLEOTIDE SEQUENCE [LARGE SCALE GENOMIC DNA]</scope>
    <source>
        <strain evidence="10 11">AUSMDU00012717</strain>
    </source>
</reference>
<dbReference type="Proteomes" id="UP000503540">
    <property type="component" value="Chromosome"/>
</dbReference>
<evidence type="ECO:0000313" key="11">
    <source>
        <dbReference type="Proteomes" id="UP000503540"/>
    </source>
</evidence>
<evidence type="ECO:0000256" key="2">
    <source>
        <dbReference type="ARBA" id="ARBA00010617"/>
    </source>
</evidence>
<evidence type="ECO:0000256" key="4">
    <source>
        <dbReference type="ARBA" id="ARBA00022723"/>
    </source>
</evidence>
<dbReference type="GO" id="GO:0020037">
    <property type="term" value="F:heme binding"/>
    <property type="evidence" value="ECO:0007669"/>
    <property type="project" value="InterPro"/>
</dbReference>
<dbReference type="GO" id="GO:0016705">
    <property type="term" value="F:oxidoreductase activity, acting on paired donors, with incorporation or reduction of molecular oxygen"/>
    <property type="evidence" value="ECO:0007669"/>
    <property type="project" value="InterPro"/>
</dbReference>
<protein>
    <submittedName>
        <fullName evidence="10">Cytochrome P450</fullName>
    </submittedName>
</protein>
<dbReference type="PRINTS" id="PR00385">
    <property type="entry name" value="P450"/>
</dbReference>
<dbReference type="InterPro" id="IPR017972">
    <property type="entry name" value="Cyt_P450_CS"/>
</dbReference>
<dbReference type="PANTHER" id="PTHR46696:SF1">
    <property type="entry name" value="CYTOCHROME P450 YJIB-RELATED"/>
    <property type="match status" value="1"/>
</dbReference>
<dbReference type="CDD" id="cd11030">
    <property type="entry name" value="CYP105-like"/>
    <property type="match status" value="1"/>
</dbReference>
<dbReference type="EMBL" id="CP046172">
    <property type="protein sequence ID" value="QIS15495.1"/>
    <property type="molecule type" value="Genomic_DNA"/>
</dbReference>
<dbReference type="InterPro" id="IPR002397">
    <property type="entry name" value="Cyt_P450_B"/>
</dbReference>
<comment type="similarity">
    <text evidence="2 8">Belongs to the cytochrome P450 family.</text>
</comment>
<dbReference type="GO" id="GO:0004497">
    <property type="term" value="F:monooxygenase activity"/>
    <property type="evidence" value="ECO:0007669"/>
    <property type="project" value="UniProtKB-KW"/>
</dbReference>